<dbReference type="OrthoDB" id="9814612at2"/>
<dbReference type="GO" id="GO:0016757">
    <property type="term" value="F:glycosyltransferase activity"/>
    <property type="evidence" value="ECO:0007669"/>
    <property type="project" value="InterPro"/>
</dbReference>
<dbReference type="Pfam" id="PF13439">
    <property type="entry name" value="Glyco_transf_4"/>
    <property type="match status" value="1"/>
</dbReference>
<organism evidence="3 4">
    <name type="scientific">Edaphobacter modestus</name>
    <dbReference type="NCBI Taxonomy" id="388466"/>
    <lineage>
        <taxon>Bacteria</taxon>
        <taxon>Pseudomonadati</taxon>
        <taxon>Acidobacteriota</taxon>
        <taxon>Terriglobia</taxon>
        <taxon>Terriglobales</taxon>
        <taxon>Acidobacteriaceae</taxon>
        <taxon>Edaphobacter</taxon>
    </lineage>
</organism>
<feature type="domain" description="Glycosyltransferase subfamily 4-like N-terminal" evidence="2">
    <location>
        <begin position="12"/>
        <end position="166"/>
    </location>
</feature>
<dbReference type="Pfam" id="PF00534">
    <property type="entry name" value="Glycos_transf_1"/>
    <property type="match status" value="1"/>
</dbReference>
<accession>A0A4Q7YZ67</accession>
<gene>
    <name evidence="3" type="ORF">BDD14_4044</name>
</gene>
<evidence type="ECO:0000259" key="1">
    <source>
        <dbReference type="Pfam" id="PF00534"/>
    </source>
</evidence>
<sequence>MKIIHVVYSLEMGGAEILVAQLCRLQREHGHDVSVIAYSNLGTLGEQLLAEGIPVLVLGEASLPRTFIRFIGEFRRLRPDVVHCHNPAPTLQAAIPARLAGARSVLATRHSLVAPPYEKGAEISFNLVARFCDWVVGICDATCENLRHTSGAPRNRIVRVYNGVDPVIPVAAAEQPAKTGLTLLFVGRLAPVKSLPTLIRAVAIAVSRVPDLHLWLVGHGAERPQLDELVSELEIEDHITFWGERLNVAGFFSAADIYCMSSTSEGVPMSLLQAMSVGLPSVVTDVGGMAEVVKNSNAGLTTPVGDAAAMAEAIVQLASDPERRAFHAENARAAYWKHFTLECVDASYMELYQRRR</sequence>
<dbReference type="Proteomes" id="UP000292958">
    <property type="component" value="Unassembled WGS sequence"/>
</dbReference>
<dbReference type="RefSeq" id="WP_130420287.1">
    <property type="nucleotide sequence ID" value="NZ_SHKW01000001.1"/>
</dbReference>
<dbReference type="AlphaFoldDB" id="A0A4Q7YZ67"/>
<evidence type="ECO:0000313" key="4">
    <source>
        <dbReference type="Proteomes" id="UP000292958"/>
    </source>
</evidence>
<dbReference type="PANTHER" id="PTHR12526">
    <property type="entry name" value="GLYCOSYLTRANSFERASE"/>
    <property type="match status" value="1"/>
</dbReference>
<keyword evidence="4" id="KW-1185">Reference proteome</keyword>
<dbReference type="EMBL" id="SHKW01000001">
    <property type="protein sequence ID" value="RZU42459.1"/>
    <property type="molecule type" value="Genomic_DNA"/>
</dbReference>
<proteinExistence type="predicted"/>
<evidence type="ECO:0000259" key="2">
    <source>
        <dbReference type="Pfam" id="PF13439"/>
    </source>
</evidence>
<keyword evidence="3" id="KW-0808">Transferase</keyword>
<name>A0A4Q7YZ67_9BACT</name>
<dbReference type="InterPro" id="IPR028098">
    <property type="entry name" value="Glyco_trans_4-like_N"/>
</dbReference>
<comment type="caution">
    <text evidence="3">The sequence shown here is derived from an EMBL/GenBank/DDBJ whole genome shotgun (WGS) entry which is preliminary data.</text>
</comment>
<dbReference type="Gene3D" id="3.40.50.2000">
    <property type="entry name" value="Glycogen Phosphorylase B"/>
    <property type="match status" value="2"/>
</dbReference>
<dbReference type="InterPro" id="IPR001296">
    <property type="entry name" value="Glyco_trans_1"/>
</dbReference>
<reference evidence="3 4" key="1">
    <citation type="submission" date="2019-02" db="EMBL/GenBank/DDBJ databases">
        <title>Genomic Encyclopedia of Archaeal and Bacterial Type Strains, Phase II (KMG-II): from individual species to whole genera.</title>
        <authorList>
            <person name="Goeker M."/>
        </authorList>
    </citation>
    <scope>NUCLEOTIDE SEQUENCE [LARGE SCALE GENOMIC DNA]</scope>
    <source>
        <strain evidence="3 4">DSM 18101</strain>
    </source>
</reference>
<dbReference type="SUPFAM" id="SSF53756">
    <property type="entry name" value="UDP-Glycosyltransferase/glycogen phosphorylase"/>
    <property type="match status" value="1"/>
</dbReference>
<protein>
    <submittedName>
        <fullName evidence="3">Glycosyltransferase involved in cell wall biosynthesis</fullName>
    </submittedName>
</protein>
<evidence type="ECO:0000313" key="3">
    <source>
        <dbReference type="EMBL" id="RZU42459.1"/>
    </source>
</evidence>
<dbReference type="PANTHER" id="PTHR12526:SF630">
    <property type="entry name" value="GLYCOSYLTRANSFERASE"/>
    <property type="match status" value="1"/>
</dbReference>
<feature type="domain" description="Glycosyl transferase family 1" evidence="1">
    <location>
        <begin position="176"/>
        <end position="332"/>
    </location>
</feature>